<evidence type="ECO:0000256" key="11">
    <source>
        <dbReference type="ARBA" id="ARBA00023180"/>
    </source>
</evidence>
<dbReference type="InterPro" id="IPR011009">
    <property type="entry name" value="Kinase-like_dom_sf"/>
</dbReference>
<dbReference type="PROSITE" id="PS00107">
    <property type="entry name" value="PROTEIN_KINASE_ATP"/>
    <property type="match status" value="1"/>
</dbReference>
<evidence type="ECO:0000256" key="3">
    <source>
        <dbReference type="ARBA" id="ARBA00022679"/>
    </source>
</evidence>
<dbReference type="FunFam" id="3.30.200.20:FF:000178">
    <property type="entry name" value="serine/threonine-protein kinase PBS1-like"/>
    <property type="match status" value="1"/>
</dbReference>
<dbReference type="Gene3D" id="3.30.200.20">
    <property type="entry name" value="Phosphorylase Kinase, domain 1"/>
    <property type="match status" value="1"/>
</dbReference>
<dbReference type="PANTHER" id="PTHR27009">
    <property type="entry name" value="RUST RESISTANCE KINASE LR10-RELATED"/>
    <property type="match status" value="1"/>
</dbReference>
<dbReference type="EMBL" id="JBBNAE010000010">
    <property type="protein sequence ID" value="KAK9091763.1"/>
    <property type="molecule type" value="Genomic_DNA"/>
</dbReference>
<feature type="domain" description="Protein kinase" evidence="15">
    <location>
        <begin position="404"/>
        <end position="692"/>
    </location>
</feature>
<keyword evidence="10 13" id="KW-0472">Membrane</keyword>
<keyword evidence="2" id="KW-0723">Serine/threonine-protein kinase</keyword>
<dbReference type="InterPro" id="IPR045874">
    <property type="entry name" value="LRK10/LRL21-25-like"/>
</dbReference>
<evidence type="ECO:0000256" key="5">
    <source>
        <dbReference type="ARBA" id="ARBA00022729"/>
    </source>
</evidence>
<dbReference type="GO" id="GO:0004674">
    <property type="term" value="F:protein serine/threonine kinase activity"/>
    <property type="evidence" value="ECO:0007669"/>
    <property type="project" value="UniProtKB-KW"/>
</dbReference>
<keyword evidence="6 12" id="KW-0547">Nucleotide-binding</keyword>
<dbReference type="FunFam" id="1.10.510.10:FF:000590">
    <property type="entry name" value="PR5-like receptor kinase"/>
    <property type="match status" value="1"/>
</dbReference>
<evidence type="ECO:0000256" key="6">
    <source>
        <dbReference type="ARBA" id="ARBA00022741"/>
    </source>
</evidence>
<dbReference type="PROSITE" id="PS50011">
    <property type="entry name" value="PROTEIN_KINASE_DOM"/>
    <property type="match status" value="1"/>
</dbReference>
<evidence type="ECO:0000256" key="12">
    <source>
        <dbReference type="PROSITE-ProRule" id="PRU10141"/>
    </source>
</evidence>
<keyword evidence="17" id="KW-1185">Reference proteome</keyword>
<dbReference type="GO" id="GO:0005524">
    <property type="term" value="F:ATP binding"/>
    <property type="evidence" value="ECO:0007669"/>
    <property type="project" value="UniProtKB-UniRule"/>
</dbReference>
<feature type="transmembrane region" description="Helical" evidence="13">
    <location>
        <begin position="341"/>
        <end position="364"/>
    </location>
</feature>
<dbReference type="InterPro" id="IPR017441">
    <property type="entry name" value="Protein_kinase_ATP_BS"/>
</dbReference>
<reference evidence="16 17" key="1">
    <citation type="submission" date="2024-01" db="EMBL/GenBank/DDBJ databases">
        <title>Genome assemblies of Stephania.</title>
        <authorList>
            <person name="Yang L."/>
        </authorList>
    </citation>
    <scope>NUCLEOTIDE SEQUENCE [LARGE SCALE GENOMIC DNA]</scope>
    <source>
        <strain evidence="16">QJT</strain>
        <tissue evidence="16">Leaf</tissue>
    </source>
</reference>
<dbReference type="SMART" id="SM00220">
    <property type="entry name" value="S_TKc"/>
    <property type="match status" value="1"/>
</dbReference>
<dbReference type="Gene3D" id="1.10.510.10">
    <property type="entry name" value="Transferase(Phosphotransferase) domain 1"/>
    <property type="match status" value="1"/>
</dbReference>
<evidence type="ECO:0000259" key="15">
    <source>
        <dbReference type="PROSITE" id="PS50011"/>
    </source>
</evidence>
<dbReference type="InterPro" id="IPR008271">
    <property type="entry name" value="Ser/Thr_kinase_AS"/>
</dbReference>
<feature type="signal peptide" evidence="14">
    <location>
        <begin position="1"/>
        <end position="18"/>
    </location>
</feature>
<keyword evidence="8 12" id="KW-0067">ATP-binding</keyword>
<keyword evidence="7" id="KW-0418">Kinase</keyword>
<name>A0AAP0ELJ5_9MAGN</name>
<evidence type="ECO:0000256" key="4">
    <source>
        <dbReference type="ARBA" id="ARBA00022692"/>
    </source>
</evidence>
<evidence type="ECO:0000256" key="14">
    <source>
        <dbReference type="SAM" id="SignalP"/>
    </source>
</evidence>
<keyword evidence="4 13" id="KW-0812">Transmembrane</keyword>
<evidence type="ECO:0000256" key="9">
    <source>
        <dbReference type="ARBA" id="ARBA00022989"/>
    </source>
</evidence>
<protein>
    <recommendedName>
        <fullName evidence="15">Protein kinase domain-containing protein</fullName>
    </recommendedName>
</protein>
<gene>
    <name evidence="16" type="ORF">Sjap_024940</name>
</gene>
<keyword evidence="11" id="KW-0325">Glycoprotein</keyword>
<evidence type="ECO:0000256" key="13">
    <source>
        <dbReference type="SAM" id="Phobius"/>
    </source>
</evidence>
<comment type="subcellular location">
    <subcellularLocation>
        <location evidence="1">Membrane</location>
        <topology evidence="1">Single-pass type I membrane protein</topology>
    </subcellularLocation>
</comment>
<sequence length="704" mass="78057">MALSSLFLFLYFALGAASSQNQIGCPLFTCPGLAGEIGFPFINTSSSSPSCGSFILNCTDVFNSKLQFSKQGKWYYVERIDYSANSIIIRDPDLQNQLETNRCDPLTNFTLPVSPSVLFKDASPASTFLKCKRDEKSQDSQQELELLHSLSNFTSCIDNYAIYFWRYSNKSLLPLPQRCLAIQLPASQLLYAGNKATYPNATLAESGGRSINYGALRANRSLAPRHQTMSHKSANGSITVVAAPGPRGDNKGTVPYIVASGPQGHNTGTVPYIVAPPGNNNSSAADAKNLTFLLRPVFSLKWEVLPICSKCQQVSGGFCAEDANGNFLCGRLKDNGRRRKIIIAILISVFTFLLLPLLVMLYQFSRKRYFKRTRNAQLFEDFLQNHTSLALQRFSYSSIKKMTKSFKEKLGQGGYGSVFKGKLLNGRLVAVKVLTESKGDGQEFINEVASICRTSHLNIVSLVGFCCERSKRALVYEFMPNGSLDKFIYLNSSSSCSSLSLETLYDIAIGIATGLAYLHCGCTRRIVHFDIKPHNILLDHNFCPKISDFGLAKLCTRKNSIISMQGVRGTVGYIAPELVLNYGGVSHKSDVYSYGMMVLEMVGARRNTDIGVFRTSETYFPYWIYDHLEDEEALRSLHGVASAEQKEIAMKMILVGLWCIQTKPSDRPTINQALEMLKGSLKSLETPPKPFLFSPERDPIRSTT</sequence>
<feature type="binding site" evidence="12">
    <location>
        <position position="432"/>
    </location>
    <ligand>
        <name>ATP</name>
        <dbReference type="ChEBI" id="CHEBI:30616"/>
    </ligand>
</feature>
<keyword evidence="3" id="KW-0808">Transferase</keyword>
<evidence type="ECO:0000256" key="1">
    <source>
        <dbReference type="ARBA" id="ARBA00004479"/>
    </source>
</evidence>
<evidence type="ECO:0000256" key="2">
    <source>
        <dbReference type="ARBA" id="ARBA00022527"/>
    </source>
</evidence>
<organism evidence="16 17">
    <name type="scientific">Stephania japonica</name>
    <dbReference type="NCBI Taxonomy" id="461633"/>
    <lineage>
        <taxon>Eukaryota</taxon>
        <taxon>Viridiplantae</taxon>
        <taxon>Streptophyta</taxon>
        <taxon>Embryophyta</taxon>
        <taxon>Tracheophyta</taxon>
        <taxon>Spermatophyta</taxon>
        <taxon>Magnoliopsida</taxon>
        <taxon>Ranunculales</taxon>
        <taxon>Menispermaceae</taxon>
        <taxon>Menispermoideae</taxon>
        <taxon>Cissampelideae</taxon>
        <taxon>Stephania</taxon>
    </lineage>
</organism>
<dbReference type="Pfam" id="PF07714">
    <property type="entry name" value="PK_Tyr_Ser-Thr"/>
    <property type="match status" value="1"/>
</dbReference>
<dbReference type="InterPro" id="IPR001245">
    <property type="entry name" value="Ser-Thr/Tyr_kinase_cat_dom"/>
</dbReference>
<dbReference type="GO" id="GO:0016020">
    <property type="term" value="C:membrane"/>
    <property type="evidence" value="ECO:0007669"/>
    <property type="project" value="UniProtKB-SubCell"/>
</dbReference>
<feature type="chain" id="PRO_5042820454" description="Protein kinase domain-containing protein" evidence="14">
    <location>
        <begin position="19"/>
        <end position="704"/>
    </location>
</feature>
<proteinExistence type="predicted"/>
<keyword evidence="9 13" id="KW-1133">Transmembrane helix</keyword>
<dbReference type="SUPFAM" id="SSF56112">
    <property type="entry name" value="Protein kinase-like (PK-like)"/>
    <property type="match status" value="1"/>
</dbReference>
<evidence type="ECO:0000256" key="8">
    <source>
        <dbReference type="ARBA" id="ARBA00022840"/>
    </source>
</evidence>
<dbReference type="Proteomes" id="UP001417504">
    <property type="component" value="Unassembled WGS sequence"/>
</dbReference>
<dbReference type="PROSITE" id="PS00108">
    <property type="entry name" value="PROTEIN_KINASE_ST"/>
    <property type="match status" value="1"/>
</dbReference>
<evidence type="ECO:0000313" key="16">
    <source>
        <dbReference type="EMBL" id="KAK9091763.1"/>
    </source>
</evidence>
<comment type="caution">
    <text evidence="16">The sequence shown here is derived from an EMBL/GenBank/DDBJ whole genome shotgun (WGS) entry which is preliminary data.</text>
</comment>
<evidence type="ECO:0000256" key="10">
    <source>
        <dbReference type="ARBA" id="ARBA00023136"/>
    </source>
</evidence>
<accession>A0AAP0ELJ5</accession>
<evidence type="ECO:0000256" key="7">
    <source>
        <dbReference type="ARBA" id="ARBA00022777"/>
    </source>
</evidence>
<evidence type="ECO:0000313" key="17">
    <source>
        <dbReference type="Proteomes" id="UP001417504"/>
    </source>
</evidence>
<dbReference type="AlphaFoldDB" id="A0AAP0ELJ5"/>
<dbReference type="InterPro" id="IPR000719">
    <property type="entry name" value="Prot_kinase_dom"/>
</dbReference>
<keyword evidence="5 14" id="KW-0732">Signal</keyword>